<feature type="compositionally biased region" description="Basic and acidic residues" evidence="1">
    <location>
        <begin position="161"/>
        <end position="171"/>
    </location>
</feature>
<organism evidence="2 3">
    <name type="scientific">Macrostomum lignano</name>
    <dbReference type="NCBI Taxonomy" id="282301"/>
    <lineage>
        <taxon>Eukaryota</taxon>
        <taxon>Metazoa</taxon>
        <taxon>Spiralia</taxon>
        <taxon>Lophotrochozoa</taxon>
        <taxon>Platyhelminthes</taxon>
        <taxon>Rhabditophora</taxon>
        <taxon>Macrostomorpha</taxon>
        <taxon>Macrostomida</taxon>
        <taxon>Macrostomidae</taxon>
        <taxon>Macrostomum</taxon>
    </lineage>
</organism>
<sequence>MRRKRRRNEPPQLVFLNSPYTKRAPPSPVLATDRQPAVGRCQQPDSRWIQHDFALTDGGQPASFVNGGGLSFSRRRRKQQQQQQPQPQLQLHRSASTSSSSMKAAPGPTVAADDALSADSGAGSGGKVFCLLPPRSPPSYKPGLLLVPASPSPSPPSSPSPREEKPEQSKS</sequence>
<evidence type="ECO:0000256" key="1">
    <source>
        <dbReference type="SAM" id="MobiDB-lite"/>
    </source>
</evidence>
<feature type="region of interest" description="Disordered" evidence="1">
    <location>
        <begin position="1"/>
        <end position="171"/>
    </location>
</feature>
<name>A0A267GPJ4_9PLAT</name>
<evidence type="ECO:0000313" key="3">
    <source>
        <dbReference type="Proteomes" id="UP000215902"/>
    </source>
</evidence>
<feature type="compositionally biased region" description="Pro residues" evidence="1">
    <location>
        <begin position="150"/>
        <end position="159"/>
    </location>
</feature>
<reference evidence="2 3" key="1">
    <citation type="submission" date="2017-06" db="EMBL/GenBank/DDBJ databases">
        <title>A platform for efficient transgenesis in Macrostomum lignano, a flatworm model organism for stem cell research.</title>
        <authorList>
            <person name="Berezikov E."/>
        </authorList>
    </citation>
    <scope>NUCLEOTIDE SEQUENCE [LARGE SCALE GENOMIC DNA]</scope>
    <source>
        <strain evidence="2">DV1</strain>
        <tissue evidence="2">Whole organism</tissue>
    </source>
</reference>
<evidence type="ECO:0000313" key="2">
    <source>
        <dbReference type="EMBL" id="PAA87212.1"/>
    </source>
</evidence>
<dbReference type="EMBL" id="NIVC01000244">
    <property type="protein sequence ID" value="PAA87212.1"/>
    <property type="molecule type" value="Genomic_DNA"/>
</dbReference>
<gene>
    <name evidence="2" type="ORF">BOX15_Mlig010648g2</name>
</gene>
<feature type="compositionally biased region" description="Low complexity" evidence="1">
    <location>
        <begin position="111"/>
        <end position="121"/>
    </location>
</feature>
<protein>
    <submittedName>
        <fullName evidence="2">Uncharacterized protein</fullName>
    </submittedName>
</protein>
<dbReference type="AlphaFoldDB" id="A0A267GPJ4"/>
<proteinExistence type="predicted"/>
<dbReference type="Proteomes" id="UP000215902">
    <property type="component" value="Unassembled WGS sequence"/>
</dbReference>
<comment type="caution">
    <text evidence="2">The sequence shown here is derived from an EMBL/GenBank/DDBJ whole genome shotgun (WGS) entry which is preliminary data.</text>
</comment>
<accession>A0A267GPJ4</accession>
<feature type="compositionally biased region" description="Low complexity" evidence="1">
    <location>
        <begin position="80"/>
        <end position="101"/>
    </location>
</feature>
<keyword evidence="3" id="KW-1185">Reference proteome</keyword>